<gene>
    <name evidence="7" type="ORF">DOS76_09345</name>
</gene>
<evidence type="ECO:0000256" key="4">
    <source>
        <dbReference type="ARBA" id="ARBA00023136"/>
    </source>
</evidence>
<dbReference type="InterPro" id="IPR013525">
    <property type="entry name" value="ABC2_TM"/>
</dbReference>
<dbReference type="GO" id="GO:0140359">
    <property type="term" value="F:ABC-type transporter activity"/>
    <property type="evidence" value="ECO:0007669"/>
    <property type="project" value="InterPro"/>
</dbReference>
<feature type="domain" description="ABC-2 type transporter transmembrane" evidence="6">
    <location>
        <begin position="67"/>
        <end position="284"/>
    </location>
</feature>
<feature type="transmembrane region" description="Helical" evidence="5">
    <location>
        <begin position="266"/>
        <end position="289"/>
    </location>
</feature>
<evidence type="ECO:0000313" key="7">
    <source>
        <dbReference type="EMBL" id="REI20260.1"/>
    </source>
</evidence>
<comment type="caution">
    <text evidence="7">The sequence shown here is derived from an EMBL/GenBank/DDBJ whole genome shotgun (WGS) entry which is preliminary data.</text>
</comment>
<evidence type="ECO:0000313" key="8">
    <source>
        <dbReference type="Proteomes" id="UP000256337"/>
    </source>
</evidence>
<organism evidence="7 8">
    <name type="scientific">Staphylococcus felis</name>
    <dbReference type="NCBI Taxonomy" id="46127"/>
    <lineage>
        <taxon>Bacteria</taxon>
        <taxon>Bacillati</taxon>
        <taxon>Bacillota</taxon>
        <taxon>Bacilli</taxon>
        <taxon>Bacillales</taxon>
        <taxon>Staphylococcaceae</taxon>
        <taxon>Staphylococcus</taxon>
    </lineage>
</organism>
<keyword evidence="4 5" id="KW-0472">Membrane</keyword>
<dbReference type="GO" id="GO:0016020">
    <property type="term" value="C:membrane"/>
    <property type="evidence" value="ECO:0007669"/>
    <property type="project" value="UniProtKB-SubCell"/>
</dbReference>
<name>A0AAX1RUH8_9STAP</name>
<feature type="transmembrane region" description="Helical" evidence="5">
    <location>
        <begin position="64"/>
        <end position="87"/>
    </location>
</feature>
<dbReference type="PANTHER" id="PTHR43229">
    <property type="entry name" value="NODULATION PROTEIN J"/>
    <property type="match status" value="1"/>
</dbReference>
<dbReference type="RefSeq" id="WP_115865814.1">
    <property type="nucleotide sequence ID" value="NZ_CAJUZR010000048.1"/>
</dbReference>
<evidence type="ECO:0000256" key="1">
    <source>
        <dbReference type="ARBA" id="ARBA00004141"/>
    </source>
</evidence>
<feature type="transmembrane region" description="Helical" evidence="5">
    <location>
        <begin position="149"/>
        <end position="174"/>
    </location>
</feature>
<evidence type="ECO:0000256" key="2">
    <source>
        <dbReference type="ARBA" id="ARBA00022692"/>
    </source>
</evidence>
<keyword evidence="3 5" id="KW-1133">Transmembrane helix</keyword>
<evidence type="ECO:0000259" key="6">
    <source>
        <dbReference type="Pfam" id="PF12698"/>
    </source>
</evidence>
<feature type="transmembrane region" description="Helical" evidence="5">
    <location>
        <begin position="17"/>
        <end position="37"/>
    </location>
</feature>
<dbReference type="AlphaFoldDB" id="A0AAX1RUH8"/>
<comment type="subcellular location">
    <subcellularLocation>
        <location evidence="1">Membrane</location>
        <topology evidence="1">Multi-pass membrane protein</topology>
    </subcellularLocation>
</comment>
<feature type="transmembrane region" description="Helical" evidence="5">
    <location>
        <begin position="110"/>
        <end position="137"/>
    </location>
</feature>
<proteinExistence type="predicted"/>
<evidence type="ECO:0000256" key="5">
    <source>
        <dbReference type="SAM" id="Phobius"/>
    </source>
</evidence>
<dbReference type="PANTHER" id="PTHR43229:SF2">
    <property type="entry name" value="NODULATION PROTEIN J"/>
    <property type="match status" value="1"/>
</dbReference>
<protein>
    <submittedName>
        <fullName evidence="7">ABC transporter permease</fullName>
    </submittedName>
</protein>
<dbReference type="EMBL" id="QKYD01000132">
    <property type="protein sequence ID" value="REI20260.1"/>
    <property type="molecule type" value="Genomic_DNA"/>
</dbReference>
<dbReference type="InterPro" id="IPR051784">
    <property type="entry name" value="Nod_factor_ABC_transporter"/>
</dbReference>
<dbReference type="Pfam" id="PF12698">
    <property type="entry name" value="ABC2_membrane_3"/>
    <property type="match status" value="1"/>
</dbReference>
<accession>A0AAX1RUH8</accession>
<reference evidence="7 8" key="1">
    <citation type="journal article" date="2018" name="Vet. Microbiol.">
        <title>Characterisation of Staphylococcus felis isolated from cats using whole genome sequencing.</title>
        <authorList>
            <person name="Worthing K."/>
            <person name="Pang S."/>
            <person name="Trott D.J."/>
            <person name="Abraham S."/>
            <person name="Coombs G.W."/>
            <person name="Jordan D."/>
            <person name="McIntyre L."/>
            <person name="Davies M.R."/>
            <person name="Norris J."/>
        </authorList>
    </citation>
    <scope>NUCLEOTIDE SEQUENCE [LARGE SCALE GENOMIC DNA]</scope>
    <source>
        <strain evidence="7 8">F25</strain>
    </source>
</reference>
<keyword evidence="2 5" id="KW-0812">Transmembrane</keyword>
<sequence length="293" mass="32956">MISLVKRNLIYNVRDRVAFILSFLSVIILLIIYKAFLSNFQIDELKRAAHSSNISQAGMDMINLWLVAGLIIVISVTTTLSGFGVMVEDKENKKINDFRLSSISSFKLMISYYLSSFILGIFILLIAFILGVAIFVGIDEIIHIDFIKWLKIISILILSNLFGVSFGLLLANVLSTRSSFATASTIVGTLIGFLAGVYITIGDLGDIISKVILILPMIHIAALLKQILMKDSINDFFVNVPDHYQENYEKTYGIYLYWDNIEISNFTSISIVIGWILLMLIINVLIITVQRRK</sequence>
<feature type="transmembrane region" description="Helical" evidence="5">
    <location>
        <begin position="180"/>
        <end position="199"/>
    </location>
</feature>
<evidence type="ECO:0000256" key="3">
    <source>
        <dbReference type="ARBA" id="ARBA00022989"/>
    </source>
</evidence>
<dbReference type="Proteomes" id="UP000256337">
    <property type="component" value="Unassembled WGS sequence"/>
</dbReference>